<dbReference type="PANTHER" id="PTHR40044">
    <property type="entry name" value="INTEGRAL MEMBRANE PROTEIN-RELATED"/>
    <property type="match status" value="1"/>
</dbReference>
<keyword evidence="1" id="KW-0812">Transmembrane</keyword>
<feature type="transmembrane region" description="Helical" evidence="1">
    <location>
        <begin position="53"/>
        <end position="70"/>
    </location>
</feature>
<organism evidence="2 3">
    <name type="scientific">Candidatus Enterococcus willemsii</name>
    <dbReference type="NCBI Taxonomy" id="1857215"/>
    <lineage>
        <taxon>Bacteria</taxon>
        <taxon>Bacillati</taxon>
        <taxon>Bacillota</taxon>
        <taxon>Bacilli</taxon>
        <taxon>Lactobacillales</taxon>
        <taxon>Enterococcaceae</taxon>
        <taxon>Enterococcus</taxon>
    </lineage>
</organism>
<reference evidence="2 3" key="1">
    <citation type="submission" date="2016-06" db="EMBL/GenBank/DDBJ databases">
        <title>Four novel species of enterococci isolated from chicken manure.</title>
        <authorList>
            <person name="Van Tyne D."/>
        </authorList>
    </citation>
    <scope>NUCLEOTIDE SEQUENCE [LARGE SCALE GENOMIC DNA]</scope>
    <source>
        <strain evidence="2 3">CU12B</strain>
    </source>
</reference>
<dbReference type="Proteomes" id="UP000782705">
    <property type="component" value="Unassembled WGS sequence"/>
</dbReference>
<keyword evidence="3" id="KW-1185">Reference proteome</keyword>
<feature type="transmembrane region" description="Helical" evidence="1">
    <location>
        <begin position="12"/>
        <end position="32"/>
    </location>
</feature>
<dbReference type="RefSeq" id="WP_202622325.1">
    <property type="nucleotide sequence ID" value="NZ_MAEL01000054.1"/>
</dbReference>
<evidence type="ECO:0000313" key="3">
    <source>
        <dbReference type="Proteomes" id="UP000782705"/>
    </source>
</evidence>
<dbReference type="PIRSF" id="PIRSF031501">
    <property type="entry name" value="QueT"/>
    <property type="match status" value="1"/>
</dbReference>
<sequence length="164" mass="18327">MTNNHSQLRTLLANALIMGLYVVLSLVLPVSSGAIQFRLSESLNHLVVFNRKLMWGVLGGVLLFNLFFGYGILDVIFGGAQTFLALTASALLQKKVKNIKTRMLLNIFFFTISMFMIAIMLHITAELPFWLTYGTTALSELIIMSLSAPVMYYIDSKLHFADKA</sequence>
<dbReference type="Pfam" id="PF06177">
    <property type="entry name" value="QueT"/>
    <property type="match status" value="1"/>
</dbReference>
<dbReference type="PANTHER" id="PTHR40044:SF1">
    <property type="entry name" value="INTEGRAL MEMBRANE PROTEIN"/>
    <property type="match status" value="1"/>
</dbReference>
<keyword evidence="1" id="KW-1133">Transmembrane helix</keyword>
<feature type="transmembrane region" description="Helical" evidence="1">
    <location>
        <begin position="104"/>
        <end position="124"/>
    </location>
</feature>
<gene>
    <name evidence="2" type="ORF">BAU17_01810</name>
</gene>
<keyword evidence="1" id="KW-0472">Membrane</keyword>
<dbReference type="EMBL" id="MAEL01000054">
    <property type="protein sequence ID" value="KAF1302134.1"/>
    <property type="molecule type" value="Genomic_DNA"/>
</dbReference>
<protein>
    <recommendedName>
        <fullName evidence="4">QueT transporter family protein</fullName>
    </recommendedName>
</protein>
<dbReference type="InterPro" id="IPR010387">
    <property type="entry name" value="QueT"/>
</dbReference>
<evidence type="ECO:0000256" key="1">
    <source>
        <dbReference type="SAM" id="Phobius"/>
    </source>
</evidence>
<comment type="caution">
    <text evidence="2">The sequence shown here is derived from an EMBL/GenBank/DDBJ whole genome shotgun (WGS) entry which is preliminary data.</text>
</comment>
<proteinExistence type="predicted"/>
<evidence type="ECO:0000313" key="2">
    <source>
        <dbReference type="EMBL" id="KAF1302134.1"/>
    </source>
</evidence>
<accession>A0ABQ6YWQ1</accession>
<evidence type="ECO:0008006" key="4">
    <source>
        <dbReference type="Google" id="ProtNLM"/>
    </source>
</evidence>
<feature type="transmembrane region" description="Helical" evidence="1">
    <location>
        <begin position="130"/>
        <end position="154"/>
    </location>
</feature>
<name>A0ABQ6YWQ1_9ENTE</name>